<dbReference type="VEuPathDB" id="MicrosporidiaDB:Eint_090110"/>
<evidence type="ECO:0000313" key="1">
    <source>
        <dbReference type="EMBL" id="ADM12141.2"/>
    </source>
</evidence>
<dbReference type="OrthoDB" id="2194483at2759"/>
<dbReference type="RefSeq" id="XP_003073501.2">
    <property type="nucleotide sequence ID" value="XM_003073455.2"/>
</dbReference>
<dbReference type="HOGENOM" id="CLU_117729_0_0_1"/>
<dbReference type="KEGG" id="ein:Eint_090110"/>
<accession>E0S948</accession>
<protein>
    <submittedName>
        <fullName evidence="1">Uncharacterized protein</fullName>
    </submittedName>
</protein>
<dbReference type="Proteomes" id="UP000002313">
    <property type="component" value="Chromosome IX"/>
</dbReference>
<gene>
    <name evidence="1" type="ORF">Eint_090110</name>
</gene>
<reference evidence="1 2" key="2">
    <citation type="journal article" date="2012" name="Proc. Natl. Acad. Sci. U.S.A.">
        <title>Gain and loss of multiple functionally related, horizontally transferred genes in the reduced genomes of two microsporidian parasites.</title>
        <authorList>
            <person name="Pombert J.-F."/>
            <person name="Selman M."/>
            <person name="Burki F."/>
            <person name="Bardell F.T."/>
            <person name="Farinelli L."/>
            <person name="Solter L.F."/>
            <person name="Whitman D.W."/>
            <person name="Weiss L.M."/>
            <person name="Corradi N."/>
            <person name="Keeling P.J."/>
        </authorList>
    </citation>
    <scope>NUCLEOTIDE SEQUENCE [LARGE SCALE GENOMIC DNA]</scope>
    <source>
        <strain evidence="1 2">ATCC 50506</strain>
    </source>
</reference>
<name>E0S948_ENCIT</name>
<sequence>MSSYLEKVEKIIGDFEGEDKEMLIKYYIEKSKSILLDEREVKRSKFDLLSDLCAVGGEGTDNIMNDVLDHKILQIRALILDLVDDDYTSDRKVIGRPEKWIKQITRDAEETFNFDDEFGKEVFSIYNRKLLSEFCKIFISENRKFGASGNQLLLNFCYYERFVRSKMEFNFQGFFNKITSFFKGHCYKSKEELERILDKR</sequence>
<keyword evidence="2" id="KW-1185">Reference proteome</keyword>
<evidence type="ECO:0000313" key="2">
    <source>
        <dbReference type="Proteomes" id="UP000002313"/>
    </source>
</evidence>
<dbReference type="EMBL" id="CP001950">
    <property type="protein sequence ID" value="ADM12141.2"/>
    <property type="molecule type" value="Genomic_DNA"/>
</dbReference>
<reference evidence="1 2" key="1">
    <citation type="journal article" date="2010" name="Nat. Commun.">
        <title>The complete sequence of the smallest known nuclear genome from the microsporidian Encephalitozoon intestinalis.</title>
        <authorList>
            <person name="Corradi N."/>
            <person name="Pombert J.-F."/>
            <person name="Farinelli L."/>
            <person name="Didier E.S."/>
            <person name="Keeling P.J."/>
        </authorList>
    </citation>
    <scope>NUCLEOTIDE SEQUENCE [LARGE SCALE GENOMIC DNA]</scope>
    <source>
        <strain evidence="1 2">ATCC 50506</strain>
    </source>
</reference>
<organism evidence="1 2">
    <name type="scientific">Encephalitozoon intestinalis (strain ATCC 50506)</name>
    <name type="common">Microsporidian parasite</name>
    <name type="synonym">Septata intestinalis</name>
    <dbReference type="NCBI Taxonomy" id="876142"/>
    <lineage>
        <taxon>Eukaryota</taxon>
        <taxon>Fungi</taxon>
        <taxon>Fungi incertae sedis</taxon>
        <taxon>Microsporidia</taxon>
        <taxon>Unikaryonidae</taxon>
        <taxon>Encephalitozoon</taxon>
    </lineage>
</organism>
<dbReference type="GeneID" id="9698339"/>
<dbReference type="AlphaFoldDB" id="E0S948"/>
<proteinExistence type="predicted"/>